<dbReference type="GO" id="GO:0031419">
    <property type="term" value="F:cobalamin binding"/>
    <property type="evidence" value="ECO:0007669"/>
    <property type="project" value="InterPro"/>
</dbReference>
<feature type="disulfide bond" evidence="8">
    <location>
        <begin position="143"/>
        <end position="182"/>
    </location>
</feature>
<evidence type="ECO:0000256" key="6">
    <source>
        <dbReference type="ARBA" id="ARBA00023285"/>
    </source>
</evidence>
<dbReference type="PANTHER" id="PTHR10559:SF15">
    <property type="entry name" value="COBALAMIN BINDING INTRINSIC FACTOR"/>
    <property type="match status" value="1"/>
</dbReference>
<feature type="chain" id="PRO_5025572849" evidence="9">
    <location>
        <begin position="21"/>
        <end position="417"/>
    </location>
</feature>
<keyword evidence="5 9" id="KW-0732">Signal</keyword>
<feature type="binding site" evidence="7">
    <location>
        <position position="222"/>
    </location>
    <ligand>
        <name>cyanocob(III)alamin</name>
        <dbReference type="ChEBI" id="CHEBI:17439"/>
    </ligand>
</feature>
<dbReference type="Proteomes" id="UP000472268">
    <property type="component" value="Chromosome 11"/>
</dbReference>
<reference evidence="11" key="2">
    <citation type="submission" date="2025-08" db="UniProtKB">
        <authorList>
            <consortium name="Ensembl"/>
        </authorList>
    </citation>
    <scope>IDENTIFICATION</scope>
</reference>
<name>A0A673TIX5_SURSU</name>
<keyword evidence="3" id="KW-0813">Transport</keyword>
<keyword evidence="4" id="KW-0964">Secreted</keyword>
<dbReference type="InterPro" id="IPR002157">
    <property type="entry name" value="Cbl-bd_prot"/>
</dbReference>
<evidence type="ECO:0000313" key="12">
    <source>
        <dbReference type="Proteomes" id="UP000472268"/>
    </source>
</evidence>
<comment type="similarity">
    <text evidence="2">Belongs to the eukaryotic cobalamin transport proteins family.</text>
</comment>
<feature type="disulfide bond" evidence="8">
    <location>
        <begin position="26"/>
        <end position="246"/>
    </location>
</feature>
<dbReference type="GO" id="GO:0005615">
    <property type="term" value="C:extracellular space"/>
    <property type="evidence" value="ECO:0007669"/>
    <property type="project" value="TreeGrafter"/>
</dbReference>
<dbReference type="CTD" id="2694"/>
<evidence type="ECO:0000256" key="2">
    <source>
        <dbReference type="ARBA" id="ARBA00006449"/>
    </source>
</evidence>
<dbReference type="Pfam" id="PF01122">
    <property type="entry name" value="Cobalamin_bind"/>
    <property type="match status" value="1"/>
</dbReference>
<evidence type="ECO:0000256" key="9">
    <source>
        <dbReference type="SAM" id="SignalP"/>
    </source>
</evidence>
<dbReference type="Ensembl" id="ENSSSUT00005013480.1">
    <property type="protein sequence ID" value="ENSSSUP00005011773.1"/>
    <property type="gene ID" value="ENSSSUG00005007545.1"/>
</dbReference>
<dbReference type="GeneID" id="115272731"/>
<gene>
    <name evidence="11" type="primary">CBLIF</name>
</gene>
<dbReference type="GO" id="GO:0015889">
    <property type="term" value="P:cobalamin transport"/>
    <property type="evidence" value="ECO:0007669"/>
    <property type="project" value="InterPro"/>
</dbReference>
<comment type="subcellular location">
    <subcellularLocation>
        <location evidence="1">Secreted</location>
    </subcellularLocation>
</comment>
<evidence type="ECO:0000256" key="4">
    <source>
        <dbReference type="ARBA" id="ARBA00022525"/>
    </source>
</evidence>
<dbReference type="InterPro" id="IPR027954">
    <property type="entry name" value="Transcobalamin-like_C"/>
</dbReference>
<sequence length="417" mass="45690">MAWFTLYLLNLLWAVAGTSTQTRSSCSVPLAQEPLVTGIQVLMENSVTSSAFPNPSILIAMNLAGAYNVEAQKLLTYKLMASDTADLSIGQLALTVMALTSSCRDPGNKVSILQTQMESWAPSSPSAQASTFYGPSLAVLALCQKNPETALPIAARFAKILLANSSPFNMDTGAMVTLALTCMYNKIPVGSEEGYRSLFSHVLRDAVENISMRIKDNGIIGNIYSTGLAMQALSVTPEHPHKEWNCQKTMDTILKEIEQGKFHNPMSIAQILPSLEGKTYLDVPHVSCIPDHEVQPTLPSQTNPAPTSASNITVTYTITNQLRGVELHFNDTINVSVKAGSVLLVVLEEAQRRSHKFKFETTMTSWGLVVSSINNIAENVHHRTYWQFLSDKTPLNEGVADYIPINHEHITANFTQY</sequence>
<feature type="binding site" evidence="7">
    <location>
        <position position="395"/>
    </location>
    <ligand>
        <name>cyanocob(III)alamin</name>
        <dbReference type="ChEBI" id="CHEBI:17439"/>
    </ligand>
</feature>
<protein>
    <submittedName>
        <fullName evidence="11">Cobalamin binding intrinsic factor</fullName>
    </submittedName>
</protein>
<dbReference type="RefSeq" id="XP_029771573.1">
    <property type="nucleotide sequence ID" value="XM_029915713.1"/>
</dbReference>
<evidence type="ECO:0000256" key="7">
    <source>
        <dbReference type="PIRSR" id="PIRSR602157-1"/>
    </source>
</evidence>
<feature type="domain" description="Transcobalamin-like C-terminal" evidence="10">
    <location>
        <begin position="340"/>
        <end position="415"/>
    </location>
</feature>
<proteinExistence type="inferred from homology"/>
<keyword evidence="3" id="KW-0406">Ion transport</keyword>
<organism evidence="11 12">
    <name type="scientific">Suricata suricatta</name>
    <name type="common">Meerkat</name>
    <dbReference type="NCBI Taxonomy" id="37032"/>
    <lineage>
        <taxon>Eukaryota</taxon>
        <taxon>Metazoa</taxon>
        <taxon>Chordata</taxon>
        <taxon>Craniata</taxon>
        <taxon>Vertebrata</taxon>
        <taxon>Euteleostomi</taxon>
        <taxon>Mammalia</taxon>
        <taxon>Eutheria</taxon>
        <taxon>Laurasiatheria</taxon>
        <taxon>Carnivora</taxon>
        <taxon>Feliformia</taxon>
        <taxon>Herpestidae</taxon>
        <taxon>Suricata</taxon>
    </lineage>
</organism>
<feature type="binding site" evidence="7">
    <location>
        <position position="171"/>
    </location>
    <ligand>
        <name>cyanocob(III)alamin</name>
        <dbReference type="ChEBI" id="CHEBI:17439"/>
    </ligand>
</feature>
<evidence type="ECO:0000259" key="10">
    <source>
        <dbReference type="Pfam" id="PF14478"/>
    </source>
</evidence>
<dbReference type="AlphaFoldDB" id="A0A673TIX5"/>
<feature type="signal peptide" evidence="9">
    <location>
        <begin position="1"/>
        <end position="20"/>
    </location>
</feature>
<reference evidence="11 12" key="1">
    <citation type="submission" date="2019-05" db="EMBL/GenBank/DDBJ databases">
        <title>A Chromosome-scale Meerkat (S. suricatta) Genome Assembly.</title>
        <authorList>
            <person name="Dudchenko O."/>
            <person name="Lieberman Aiden E."/>
            <person name="Tung J."/>
            <person name="Barreiro L.B."/>
            <person name="Clutton-Brock T.H."/>
        </authorList>
    </citation>
    <scope>NUCLEOTIDE SEQUENCE [LARGE SCALE GENOMIC DNA]</scope>
</reference>
<dbReference type="InterPro" id="IPR051588">
    <property type="entry name" value="Cobalamin_Transport"/>
</dbReference>
<dbReference type="Pfam" id="PF14478">
    <property type="entry name" value="DUF4430"/>
    <property type="match status" value="1"/>
</dbReference>
<dbReference type="GO" id="GO:0006824">
    <property type="term" value="P:cobalt ion transport"/>
    <property type="evidence" value="ECO:0007669"/>
    <property type="project" value="UniProtKB-KW"/>
</dbReference>
<dbReference type="PANTHER" id="PTHR10559">
    <property type="entry name" value="TRANSCOBALAMIN-1/GASTRIC INTRINSIC FACTOR"/>
    <property type="match status" value="1"/>
</dbReference>
<evidence type="ECO:0000256" key="8">
    <source>
        <dbReference type="PIRSR" id="PIRSR602157-2"/>
    </source>
</evidence>
<feature type="binding site" evidence="7">
    <location>
        <position position="270"/>
    </location>
    <ligand>
        <name>cyanocob(III)alamin</name>
        <dbReference type="ChEBI" id="CHEBI:17439"/>
    </ligand>
</feature>
<dbReference type="Gene3D" id="2.170.130.30">
    <property type="match status" value="1"/>
</dbReference>
<keyword evidence="6 7" id="KW-0170">Cobalt</keyword>
<evidence type="ECO:0000256" key="3">
    <source>
        <dbReference type="ARBA" id="ARBA00022426"/>
    </source>
</evidence>
<keyword evidence="12" id="KW-1185">Reference proteome</keyword>
<evidence type="ECO:0000256" key="5">
    <source>
        <dbReference type="ARBA" id="ARBA00022729"/>
    </source>
</evidence>
<keyword evidence="8" id="KW-1015">Disulfide bond</keyword>
<evidence type="ECO:0000256" key="1">
    <source>
        <dbReference type="ARBA" id="ARBA00004613"/>
    </source>
</evidence>
<dbReference type="OrthoDB" id="6343110at2759"/>
<reference evidence="11" key="3">
    <citation type="submission" date="2025-09" db="UniProtKB">
        <authorList>
            <consortium name="Ensembl"/>
        </authorList>
    </citation>
    <scope>IDENTIFICATION</scope>
</reference>
<dbReference type="OMA" id="AYNVEAQ"/>
<dbReference type="Gene3D" id="1.50.10.20">
    <property type="match status" value="1"/>
</dbReference>
<evidence type="ECO:0000313" key="11">
    <source>
        <dbReference type="Ensembl" id="ENSSSUP00005011773.1"/>
    </source>
</evidence>
<feature type="binding site" evidence="7">
    <location>
        <position position="417"/>
    </location>
    <ligand>
        <name>cyanocob(III)alamin</name>
        <dbReference type="ChEBI" id="CHEBI:17439"/>
    </ligand>
</feature>
<keyword evidence="3" id="KW-0171">Cobalt transport</keyword>
<accession>A0A673TIX5</accession>